<keyword evidence="6" id="KW-1185">Reference proteome</keyword>
<protein>
    <recommendedName>
        <fullName evidence="4">RING-type domain-containing protein</fullName>
    </recommendedName>
</protein>
<dbReference type="SUPFAM" id="SSF57850">
    <property type="entry name" value="RING/U-box"/>
    <property type="match status" value="1"/>
</dbReference>
<dbReference type="Gene3D" id="3.30.40.10">
    <property type="entry name" value="Zinc/RING finger domain, C3HC4 (zinc finger)"/>
    <property type="match status" value="1"/>
</dbReference>
<reference evidence="5" key="1">
    <citation type="submission" date="2021-09" db="EMBL/GenBank/DDBJ databases">
        <authorList>
            <consortium name="AG Swart"/>
            <person name="Singh M."/>
            <person name="Singh A."/>
            <person name="Seah K."/>
            <person name="Emmerich C."/>
        </authorList>
    </citation>
    <scope>NUCLEOTIDE SEQUENCE</scope>
    <source>
        <strain evidence="5">ATCC30299</strain>
    </source>
</reference>
<evidence type="ECO:0000259" key="4">
    <source>
        <dbReference type="PROSITE" id="PS50089"/>
    </source>
</evidence>
<feature type="compositionally biased region" description="Polar residues" evidence="2">
    <location>
        <begin position="113"/>
        <end position="122"/>
    </location>
</feature>
<accession>A0AAU9IVP7</accession>
<keyword evidence="3" id="KW-1133">Transmembrane helix</keyword>
<keyword evidence="1" id="KW-0479">Metal-binding</keyword>
<comment type="caution">
    <text evidence="5">The sequence shown here is derived from an EMBL/GenBank/DDBJ whole genome shotgun (WGS) entry which is preliminary data.</text>
</comment>
<feature type="region of interest" description="Disordered" evidence="2">
    <location>
        <begin position="93"/>
        <end position="129"/>
    </location>
</feature>
<gene>
    <name evidence="5" type="ORF">BSTOLATCC_MIC18809</name>
</gene>
<dbReference type="Proteomes" id="UP001162131">
    <property type="component" value="Unassembled WGS sequence"/>
</dbReference>
<keyword evidence="3" id="KW-0472">Membrane</keyword>
<feature type="domain" description="RING-type" evidence="4">
    <location>
        <begin position="170"/>
        <end position="214"/>
    </location>
</feature>
<dbReference type="GO" id="GO:0008270">
    <property type="term" value="F:zinc ion binding"/>
    <property type="evidence" value="ECO:0007669"/>
    <property type="project" value="UniProtKB-KW"/>
</dbReference>
<dbReference type="PROSITE" id="PS50089">
    <property type="entry name" value="ZF_RING_2"/>
    <property type="match status" value="1"/>
</dbReference>
<dbReference type="CDD" id="cd16448">
    <property type="entry name" value="RING-H2"/>
    <property type="match status" value="1"/>
</dbReference>
<feature type="transmembrane region" description="Helical" evidence="3">
    <location>
        <begin position="20"/>
        <end position="44"/>
    </location>
</feature>
<keyword evidence="1" id="KW-0862">Zinc</keyword>
<evidence type="ECO:0000256" key="2">
    <source>
        <dbReference type="SAM" id="MobiDB-lite"/>
    </source>
</evidence>
<dbReference type="EMBL" id="CAJZBQ010000018">
    <property type="protein sequence ID" value="CAG9317565.1"/>
    <property type="molecule type" value="Genomic_DNA"/>
</dbReference>
<dbReference type="AlphaFoldDB" id="A0AAU9IVP7"/>
<evidence type="ECO:0000256" key="3">
    <source>
        <dbReference type="SAM" id="Phobius"/>
    </source>
</evidence>
<keyword evidence="1" id="KW-0863">Zinc-finger</keyword>
<evidence type="ECO:0000313" key="5">
    <source>
        <dbReference type="EMBL" id="CAG9317565.1"/>
    </source>
</evidence>
<evidence type="ECO:0000256" key="1">
    <source>
        <dbReference type="PROSITE-ProRule" id="PRU00175"/>
    </source>
</evidence>
<keyword evidence="3" id="KW-0812">Transmembrane</keyword>
<organism evidence="5 6">
    <name type="scientific">Blepharisma stoltei</name>
    <dbReference type="NCBI Taxonomy" id="1481888"/>
    <lineage>
        <taxon>Eukaryota</taxon>
        <taxon>Sar</taxon>
        <taxon>Alveolata</taxon>
        <taxon>Ciliophora</taxon>
        <taxon>Postciliodesmatophora</taxon>
        <taxon>Heterotrichea</taxon>
        <taxon>Heterotrichida</taxon>
        <taxon>Blepharismidae</taxon>
        <taxon>Blepharisma</taxon>
    </lineage>
</organism>
<name>A0AAU9IVP7_9CILI</name>
<dbReference type="InterPro" id="IPR001841">
    <property type="entry name" value="Znf_RING"/>
</dbReference>
<proteinExistence type="predicted"/>
<evidence type="ECO:0000313" key="6">
    <source>
        <dbReference type="Proteomes" id="UP001162131"/>
    </source>
</evidence>
<sequence>MPESLRSYKSRILIEDTQNSGLIVFGVLLPIVLIIIVGFSCYLIRKYKRRKSTNKVKPHKESINLNLAGDLSGDDSKRERTDITLDRTISSALDGQSESKRKNNPHQGELLTISVNRASSNSDQDESRRISRVTEIHYLCPQEEDYISPTERIPDHFDIYEFRDITGEVCNVCNSVFEKGDMGLAGECRHKIHLSCWAEFIQKHRDKSMLCPICCNKS</sequence>
<dbReference type="InterPro" id="IPR013083">
    <property type="entry name" value="Znf_RING/FYVE/PHD"/>
</dbReference>